<dbReference type="InterPro" id="IPR036388">
    <property type="entry name" value="WH-like_DNA-bd_sf"/>
</dbReference>
<keyword evidence="6" id="KW-1185">Reference proteome</keyword>
<accession>A0A8J3I2P7</accession>
<dbReference type="SMART" id="SM00421">
    <property type="entry name" value="HTH_LUXR"/>
    <property type="match status" value="1"/>
</dbReference>
<dbReference type="Proteomes" id="UP000612362">
    <property type="component" value="Unassembled WGS sequence"/>
</dbReference>
<keyword evidence="2" id="KW-0238">DNA-binding</keyword>
<evidence type="ECO:0000313" key="5">
    <source>
        <dbReference type="EMBL" id="GHO46501.1"/>
    </source>
</evidence>
<dbReference type="InterPro" id="IPR000792">
    <property type="entry name" value="Tscrpt_reg_LuxR_C"/>
</dbReference>
<evidence type="ECO:0000256" key="1">
    <source>
        <dbReference type="ARBA" id="ARBA00023015"/>
    </source>
</evidence>
<dbReference type="GO" id="GO:0006355">
    <property type="term" value="P:regulation of DNA-templated transcription"/>
    <property type="evidence" value="ECO:0007669"/>
    <property type="project" value="InterPro"/>
</dbReference>
<reference evidence="5" key="1">
    <citation type="submission" date="2020-10" db="EMBL/GenBank/DDBJ databases">
        <title>Taxonomic study of unclassified bacteria belonging to the class Ktedonobacteria.</title>
        <authorList>
            <person name="Yabe S."/>
            <person name="Wang C.M."/>
            <person name="Zheng Y."/>
            <person name="Sakai Y."/>
            <person name="Cavaletti L."/>
            <person name="Monciardini P."/>
            <person name="Donadio S."/>
        </authorList>
    </citation>
    <scope>NUCLEOTIDE SEQUENCE</scope>
    <source>
        <strain evidence="5">SOSP1-1</strain>
    </source>
</reference>
<dbReference type="EMBL" id="BNJF01000002">
    <property type="protein sequence ID" value="GHO46501.1"/>
    <property type="molecule type" value="Genomic_DNA"/>
</dbReference>
<dbReference type="PANTHER" id="PTHR44688">
    <property type="entry name" value="DNA-BINDING TRANSCRIPTIONAL ACTIVATOR DEVR_DOSR"/>
    <property type="match status" value="1"/>
</dbReference>
<dbReference type="Gene3D" id="1.25.40.10">
    <property type="entry name" value="Tetratricopeptide repeat domain"/>
    <property type="match status" value="1"/>
</dbReference>
<protein>
    <recommendedName>
        <fullName evidence="4">HTH luxR-type domain-containing protein</fullName>
    </recommendedName>
</protein>
<evidence type="ECO:0000259" key="4">
    <source>
        <dbReference type="PROSITE" id="PS50043"/>
    </source>
</evidence>
<organism evidence="5 6">
    <name type="scientific">Ktedonospora formicarum</name>
    <dbReference type="NCBI Taxonomy" id="2778364"/>
    <lineage>
        <taxon>Bacteria</taxon>
        <taxon>Bacillati</taxon>
        <taxon>Chloroflexota</taxon>
        <taxon>Ktedonobacteria</taxon>
        <taxon>Ktedonobacterales</taxon>
        <taxon>Ktedonobacteraceae</taxon>
        <taxon>Ktedonospora</taxon>
    </lineage>
</organism>
<dbReference type="InterPro" id="IPR041617">
    <property type="entry name" value="TPR_MalT"/>
</dbReference>
<dbReference type="Pfam" id="PF00196">
    <property type="entry name" value="GerE"/>
    <property type="match status" value="1"/>
</dbReference>
<dbReference type="CDD" id="cd06170">
    <property type="entry name" value="LuxR_C_like"/>
    <property type="match status" value="1"/>
</dbReference>
<dbReference type="AlphaFoldDB" id="A0A8J3I2P7"/>
<evidence type="ECO:0000256" key="2">
    <source>
        <dbReference type="ARBA" id="ARBA00023125"/>
    </source>
</evidence>
<dbReference type="PANTHER" id="PTHR44688:SF16">
    <property type="entry name" value="DNA-BINDING TRANSCRIPTIONAL ACTIVATOR DEVR_DOSR"/>
    <property type="match status" value="1"/>
</dbReference>
<dbReference type="InterPro" id="IPR016032">
    <property type="entry name" value="Sig_transdc_resp-reg_C-effctor"/>
</dbReference>
<evidence type="ECO:0000313" key="6">
    <source>
        <dbReference type="Proteomes" id="UP000612362"/>
    </source>
</evidence>
<dbReference type="Pfam" id="PF25873">
    <property type="entry name" value="WHD_MalT"/>
    <property type="match status" value="1"/>
</dbReference>
<dbReference type="GO" id="GO:0003677">
    <property type="term" value="F:DNA binding"/>
    <property type="evidence" value="ECO:0007669"/>
    <property type="project" value="UniProtKB-KW"/>
</dbReference>
<name>A0A8J3I2P7_9CHLR</name>
<proteinExistence type="predicted"/>
<dbReference type="Gene3D" id="3.40.50.300">
    <property type="entry name" value="P-loop containing nucleotide triphosphate hydrolases"/>
    <property type="match status" value="1"/>
</dbReference>
<dbReference type="SUPFAM" id="SSF52540">
    <property type="entry name" value="P-loop containing nucleoside triphosphate hydrolases"/>
    <property type="match status" value="1"/>
</dbReference>
<evidence type="ECO:0000256" key="3">
    <source>
        <dbReference type="ARBA" id="ARBA00023163"/>
    </source>
</evidence>
<gene>
    <name evidence="5" type="ORF">KSX_46640</name>
</gene>
<dbReference type="PROSITE" id="PS00622">
    <property type="entry name" value="HTH_LUXR_1"/>
    <property type="match status" value="1"/>
</dbReference>
<dbReference type="InterPro" id="IPR011990">
    <property type="entry name" value="TPR-like_helical_dom_sf"/>
</dbReference>
<dbReference type="Pfam" id="PF17874">
    <property type="entry name" value="TPR_MalT"/>
    <property type="match status" value="1"/>
</dbReference>
<feature type="domain" description="HTH luxR-type" evidence="4">
    <location>
        <begin position="1008"/>
        <end position="1073"/>
    </location>
</feature>
<comment type="caution">
    <text evidence="5">The sequence shown here is derived from an EMBL/GenBank/DDBJ whole genome shotgun (WGS) entry which is preliminary data.</text>
</comment>
<dbReference type="SUPFAM" id="SSF46894">
    <property type="entry name" value="C-terminal effector domain of the bipartite response regulators"/>
    <property type="match status" value="1"/>
</dbReference>
<keyword evidence="1" id="KW-0805">Transcription regulation</keyword>
<dbReference type="SUPFAM" id="SSF48452">
    <property type="entry name" value="TPR-like"/>
    <property type="match status" value="1"/>
</dbReference>
<dbReference type="InterPro" id="IPR027417">
    <property type="entry name" value="P-loop_NTPase"/>
</dbReference>
<dbReference type="Gene3D" id="1.10.10.10">
    <property type="entry name" value="Winged helix-like DNA-binding domain superfamily/Winged helix DNA-binding domain"/>
    <property type="match status" value="1"/>
</dbReference>
<dbReference type="InterPro" id="IPR059106">
    <property type="entry name" value="WHD_MalT"/>
</dbReference>
<dbReference type="PRINTS" id="PR00038">
    <property type="entry name" value="HTHLUXR"/>
</dbReference>
<dbReference type="RefSeq" id="WP_220195875.1">
    <property type="nucleotide sequence ID" value="NZ_BNJF01000002.1"/>
</dbReference>
<dbReference type="PROSITE" id="PS50043">
    <property type="entry name" value="HTH_LUXR_2"/>
    <property type="match status" value="1"/>
</dbReference>
<sequence length="1075" mass="123389">MPRRAPYLLRWSSQTQTYEVSKGDSVVLSELVPGSSNWFVWLDEIGSFAFYSQHGLHCTVRKESVQQSGAYWYAYRSLKQKTVKHYVGRTSDLTLQRLEEIAARFIGAQEGLFVDVDRNKTRAKEERGSSIEKSKVKFMPLLESKLHPPRVPPALVERPQLYSRLDVWRDYTLTLLCASAGFGKTTLVSHWLTKHQSSMDVAWVSLDSNDNDPICFWRYVLTACQKWDSSLNQHTLSLLPVTTYPALQQLTLETVLISFLNQINHQTEHRLLVLEDYHLIDDPRIHEMLTFFISRLPAKLHIILMTRHEAPLSLTRLRANGGINDIQADDLRFSHDEMLAFLQQTVDTPLPDEALERLSVHLEGWPAGLRLLSLSLQGKRTAPQIEQVLANFRGGHRLIRDYFVAEVLHAQSGQLQDFLLRTSVLTRLNPSLCEAITGCSDSTVLLESLERRNLFLEAFEGSGEWYRYHALFAEAMQQEARLRLGEDEWHSLLRVASHWFEEHSLLTEAIEASFKAEDYNRAAFLIELQIDTTRFHDVQEHQTIQRWLKQLPEGILRQSARLCFSYAVVLMFSYDEQEPSQAITAKFEDLLRIAEEIWRTNDNLEGLGMVLALRAFRMFRWGPREQAVAWARQALAWLPETEPIWRGISMSVLGIHALQSNQLNEARGIFVDVVGFYKAAGHDQAVNGMSLLLGLICYEQGLLRQARKHFDVNVDRRSLSEEQLAAISARLGLAQVYYEWNDLERMRELEQEASHHYDLAPEMLRDIMQVPLTLARACILHVEGQTTLATQLLVNLLSDWHKYDNEVMVYFYQEVQSWLVRFALLQGDHVTAQNWVNDVTYRSQGLPSTNTPLLNMPDADEKSMDNSAREQQIESFLPTFHHRKELLRARVNLAHGEIETALMSLLDILSLAQATGHGRILLQIKLLLAQAYAARKELPEARHYLLEGLEQGYAEGFVRIFLDEGEGLIPLLRDVFPHLRTQLLRGYVQTLLQAFTHVRSTTIVTPVNTALLEPLSAQELRVLRLLASGRSNHEIARELVVSVNTVRSQIQSIYHKLHVHNRHAACEIARDLRLI</sequence>
<keyword evidence="3" id="KW-0804">Transcription</keyword>